<dbReference type="InterPro" id="IPR020019">
    <property type="entry name" value="AcTrfase_PglD-like"/>
</dbReference>
<keyword evidence="4" id="KW-0012">Acyltransferase</keyword>
<dbReference type="Proteomes" id="UP000829517">
    <property type="component" value="Unassembled WGS sequence"/>
</dbReference>
<dbReference type="NCBIfam" id="TIGR03570">
    <property type="entry name" value="NeuD_NnaD"/>
    <property type="match status" value="1"/>
</dbReference>
<keyword evidence="3" id="KW-0677">Repeat</keyword>
<evidence type="ECO:0000259" key="5">
    <source>
        <dbReference type="Pfam" id="PF17836"/>
    </source>
</evidence>
<dbReference type="Gene3D" id="2.160.10.10">
    <property type="entry name" value="Hexapeptide repeat proteins"/>
    <property type="match status" value="1"/>
</dbReference>
<feature type="domain" description="PglD N-terminal" evidence="5">
    <location>
        <begin position="9"/>
        <end position="79"/>
    </location>
</feature>
<dbReference type="RefSeq" id="WP_236958850.1">
    <property type="nucleotide sequence ID" value="NZ_JAETXX010000004.1"/>
</dbReference>
<dbReference type="SUPFAM" id="SSF51161">
    <property type="entry name" value="Trimeric LpxA-like enzymes"/>
    <property type="match status" value="1"/>
</dbReference>
<gene>
    <name evidence="6" type="ORF">JM658_08580</name>
</gene>
<proteinExistence type="inferred from homology"/>
<sequence>MEEIDKSCAIYGASGHAKVILDIVKTSTNYIVDEIYDDFSKLDFVSGIPVKNELTSCINRQIIIAIGDNATRMEVVKKLGANFSYITVAHSSSVISSESKIDKGTCVMVNAVINASSSIGKHCIINSGSLVEHDCVVEDFVHISPNATITGGVKIGQGTHIGAGAVVIPNVKIGKWVTVGAGAVIIKDIPDYAVVVGNPGKIIKYKNER</sequence>
<dbReference type="CDD" id="cd03360">
    <property type="entry name" value="LbH_AT_putative"/>
    <property type="match status" value="1"/>
</dbReference>
<name>A0ABS9J3F7_9FLAO</name>
<dbReference type="PANTHER" id="PTHR43300:SF7">
    <property type="entry name" value="UDP-N-ACETYLBACILLOSAMINE N-ACETYLTRANSFERASE"/>
    <property type="match status" value="1"/>
</dbReference>
<dbReference type="InterPro" id="IPR050179">
    <property type="entry name" value="Trans_hexapeptide_repeat"/>
</dbReference>
<evidence type="ECO:0000256" key="1">
    <source>
        <dbReference type="ARBA" id="ARBA00007274"/>
    </source>
</evidence>
<organism evidence="6 7">
    <name type="scientific">Joostella atrarenae</name>
    <dbReference type="NCBI Taxonomy" id="679257"/>
    <lineage>
        <taxon>Bacteria</taxon>
        <taxon>Pseudomonadati</taxon>
        <taxon>Bacteroidota</taxon>
        <taxon>Flavobacteriia</taxon>
        <taxon>Flavobacteriales</taxon>
        <taxon>Flavobacteriaceae</taxon>
        <taxon>Joostella</taxon>
    </lineage>
</organism>
<dbReference type="InterPro" id="IPR001451">
    <property type="entry name" value="Hexapep"/>
</dbReference>
<dbReference type="EMBL" id="JAETXX010000004">
    <property type="protein sequence ID" value="MCF8714883.1"/>
    <property type="molecule type" value="Genomic_DNA"/>
</dbReference>
<dbReference type="Pfam" id="PF00132">
    <property type="entry name" value="Hexapep"/>
    <property type="match status" value="2"/>
</dbReference>
<evidence type="ECO:0000256" key="4">
    <source>
        <dbReference type="ARBA" id="ARBA00023315"/>
    </source>
</evidence>
<dbReference type="InterPro" id="IPR011004">
    <property type="entry name" value="Trimer_LpxA-like_sf"/>
</dbReference>
<comment type="similarity">
    <text evidence="1">Belongs to the transferase hexapeptide repeat family.</text>
</comment>
<comment type="caution">
    <text evidence="6">The sequence shown here is derived from an EMBL/GenBank/DDBJ whole genome shotgun (WGS) entry which is preliminary data.</text>
</comment>
<dbReference type="InterPro" id="IPR018357">
    <property type="entry name" value="Hexapep_transf_CS"/>
</dbReference>
<reference evidence="6 7" key="1">
    <citation type="submission" date="2021-01" db="EMBL/GenBank/DDBJ databases">
        <title>Genome sequencing of Joostella atrarenae M1-2 (= KCTC 23194).</title>
        <authorList>
            <person name="Zakaria M.R."/>
            <person name="Lam M.Q."/>
            <person name="Chong C.S."/>
        </authorList>
    </citation>
    <scope>NUCLEOTIDE SEQUENCE [LARGE SCALE GENOMIC DNA]</scope>
    <source>
        <strain evidence="6 7">M1-2</strain>
    </source>
</reference>
<dbReference type="PANTHER" id="PTHR43300">
    <property type="entry name" value="ACETYLTRANSFERASE"/>
    <property type="match status" value="1"/>
</dbReference>
<dbReference type="PROSITE" id="PS00101">
    <property type="entry name" value="HEXAPEP_TRANSFERASES"/>
    <property type="match status" value="1"/>
</dbReference>
<evidence type="ECO:0000256" key="3">
    <source>
        <dbReference type="ARBA" id="ARBA00022737"/>
    </source>
</evidence>
<accession>A0ABS9J3F7</accession>
<evidence type="ECO:0000313" key="6">
    <source>
        <dbReference type="EMBL" id="MCF8714883.1"/>
    </source>
</evidence>
<protein>
    <submittedName>
        <fullName evidence="6">Acetyltransferase</fullName>
    </submittedName>
</protein>
<dbReference type="InterPro" id="IPR041561">
    <property type="entry name" value="PglD_N"/>
</dbReference>
<evidence type="ECO:0000256" key="2">
    <source>
        <dbReference type="ARBA" id="ARBA00022679"/>
    </source>
</evidence>
<dbReference type="Pfam" id="PF17836">
    <property type="entry name" value="PglD_N"/>
    <property type="match status" value="1"/>
</dbReference>
<dbReference type="Gene3D" id="3.40.50.20">
    <property type="match status" value="1"/>
</dbReference>
<keyword evidence="2" id="KW-0808">Transferase</keyword>
<evidence type="ECO:0000313" key="7">
    <source>
        <dbReference type="Proteomes" id="UP000829517"/>
    </source>
</evidence>
<keyword evidence="7" id="KW-1185">Reference proteome</keyword>